<dbReference type="Proteomes" id="UP000619545">
    <property type="component" value="Unassembled WGS sequence"/>
</dbReference>
<gene>
    <name evidence="3" type="ORF">HA336_01585</name>
</gene>
<evidence type="ECO:0000313" key="4">
    <source>
        <dbReference type="Proteomes" id="UP000619545"/>
    </source>
</evidence>
<name>A0A832T5K0_9EURY</name>
<reference evidence="3" key="1">
    <citation type="journal article" date="2020" name="bioRxiv">
        <title>A rank-normalized archaeal taxonomy based on genome phylogeny resolves widespread incomplete and uneven classifications.</title>
        <authorList>
            <person name="Rinke C."/>
            <person name="Chuvochina M."/>
            <person name="Mussig A.J."/>
            <person name="Chaumeil P.-A."/>
            <person name="Waite D.W."/>
            <person name="Whitman W.B."/>
            <person name="Parks D.H."/>
            <person name="Hugenholtz P."/>
        </authorList>
    </citation>
    <scope>NUCLEOTIDE SEQUENCE</scope>
    <source>
        <strain evidence="3">UBA8853</strain>
    </source>
</reference>
<organism evidence="3 4">
    <name type="scientific">Methanopyrus kandleri</name>
    <dbReference type="NCBI Taxonomy" id="2320"/>
    <lineage>
        <taxon>Archaea</taxon>
        <taxon>Methanobacteriati</taxon>
        <taxon>Methanobacteriota</taxon>
        <taxon>Methanomada group</taxon>
        <taxon>Methanopyri</taxon>
        <taxon>Methanopyrales</taxon>
        <taxon>Methanopyraceae</taxon>
        <taxon>Methanopyrus</taxon>
    </lineage>
</organism>
<dbReference type="GeneID" id="1476964"/>
<sequence>MYYIGLGGFGCRFSTHASNAGLEVILCAGSRGDLLRVSEGEKIEVASGIGFSRDWRKASEELQEQAETIRETLERVGAEEPTVLAFGLGGAVGYALAQQILKEPPVPFIVLTTVPGESEDPQVRRNAAEQVKSVLGVSIKLPVLWVDNALGGYERVNRVLERTLLDLRDFLGVPVEELPNLAGNYALSPSISGEKVTGDVVKTSADEVRKLVKSREPEEHVVRRERRGPDPESLRELF</sequence>
<dbReference type="RefSeq" id="WP_011019231.1">
    <property type="nucleotide sequence ID" value="NZ_DUJS01000002.1"/>
</dbReference>
<dbReference type="AlphaFoldDB" id="A0A832T5K0"/>
<feature type="coiled-coil region" evidence="1">
    <location>
        <begin position="52"/>
        <end position="79"/>
    </location>
</feature>
<feature type="region of interest" description="Disordered" evidence="2">
    <location>
        <begin position="212"/>
        <end position="238"/>
    </location>
</feature>
<proteinExistence type="predicted"/>
<keyword evidence="1" id="KW-0175">Coiled coil</keyword>
<evidence type="ECO:0000256" key="1">
    <source>
        <dbReference type="SAM" id="Coils"/>
    </source>
</evidence>
<evidence type="ECO:0008006" key="5">
    <source>
        <dbReference type="Google" id="ProtNLM"/>
    </source>
</evidence>
<protein>
    <recommendedName>
        <fullName evidence="5">FtsZ GTPase involved in cell division</fullName>
    </recommendedName>
</protein>
<evidence type="ECO:0000313" key="3">
    <source>
        <dbReference type="EMBL" id="HII69909.1"/>
    </source>
</evidence>
<accession>A0A832T5K0</accession>
<evidence type="ECO:0000256" key="2">
    <source>
        <dbReference type="SAM" id="MobiDB-lite"/>
    </source>
</evidence>
<dbReference type="InterPro" id="IPR036525">
    <property type="entry name" value="Tubulin/FtsZ_GTPase_sf"/>
</dbReference>
<dbReference type="Gene3D" id="3.40.50.1440">
    <property type="entry name" value="Tubulin/FtsZ, GTPase domain"/>
    <property type="match status" value="1"/>
</dbReference>
<dbReference type="EMBL" id="DUJS01000002">
    <property type="protein sequence ID" value="HII69909.1"/>
    <property type="molecule type" value="Genomic_DNA"/>
</dbReference>
<comment type="caution">
    <text evidence="3">The sequence shown here is derived from an EMBL/GenBank/DDBJ whole genome shotgun (WGS) entry which is preliminary data.</text>
</comment>
<dbReference type="SUPFAM" id="SSF52490">
    <property type="entry name" value="Tubulin nucleotide-binding domain-like"/>
    <property type="match status" value="1"/>
</dbReference>